<feature type="region of interest" description="Disordered" evidence="1">
    <location>
        <begin position="62"/>
        <end position="81"/>
    </location>
</feature>
<evidence type="ECO:0000313" key="5">
    <source>
        <dbReference type="Proteomes" id="UP001634394"/>
    </source>
</evidence>
<evidence type="ECO:0000256" key="2">
    <source>
        <dbReference type="SAM" id="Phobius"/>
    </source>
</evidence>
<keyword evidence="2" id="KW-1133">Transmembrane helix</keyword>
<keyword evidence="2" id="KW-0812">Transmembrane</keyword>
<keyword evidence="5" id="KW-1185">Reference proteome</keyword>
<organism evidence="3 5">
    <name type="scientific">Sinanodonta woodiana</name>
    <name type="common">Chinese pond mussel</name>
    <name type="synonym">Anodonta woodiana</name>
    <dbReference type="NCBI Taxonomy" id="1069815"/>
    <lineage>
        <taxon>Eukaryota</taxon>
        <taxon>Metazoa</taxon>
        <taxon>Spiralia</taxon>
        <taxon>Lophotrochozoa</taxon>
        <taxon>Mollusca</taxon>
        <taxon>Bivalvia</taxon>
        <taxon>Autobranchia</taxon>
        <taxon>Heteroconchia</taxon>
        <taxon>Palaeoheterodonta</taxon>
        <taxon>Unionida</taxon>
        <taxon>Unionoidea</taxon>
        <taxon>Unionidae</taxon>
        <taxon>Unioninae</taxon>
        <taxon>Sinanodonta</taxon>
    </lineage>
</organism>
<name>A0ABD3VX39_SINWO</name>
<evidence type="ECO:0000313" key="4">
    <source>
        <dbReference type="EMBL" id="KAL3866235.1"/>
    </source>
</evidence>
<dbReference type="AlphaFoldDB" id="A0ABD3VX39"/>
<evidence type="ECO:0000256" key="1">
    <source>
        <dbReference type="SAM" id="MobiDB-lite"/>
    </source>
</evidence>
<gene>
    <name evidence="3" type="ORF">ACJMK2_043509</name>
    <name evidence="4" type="ORF">ACJMK2_043551</name>
</gene>
<keyword evidence="2" id="KW-0472">Membrane</keyword>
<evidence type="ECO:0000313" key="3">
    <source>
        <dbReference type="EMBL" id="KAL3866181.1"/>
    </source>
</evidence>
<dbReference type="EMBL" id="JBJQND010000009">
    <property type="protein sequence ID" value="KAL3866235.1"/>
    <property type="molecule type" value="Genomic_DNA"/>
</dbReference>
<sequence>MIVAIPAVIVIAIIITLALVFLFKVRRVKQRGFPHERFDDSIIDHGQDGSIIASNQLFDLHSANGASHSPPDDKLTISQNGNAYYSRGSPLQFDSDSNAFTNPLYESAQETNLNNGAIATLPVNEELNFGASSKNDENETQT</sequence>
<feature type="transmembrane region" description="Helical" evidence="2">
    <location>
        <begin position="6"/>
        <end position="23"/>
    </location>
</feature>
<comment type="caution">
    <text evidence="3">The sequence shown here is derived from an EMBL/GenBank/DDBJ whole genome shotgun (WGS) entry which is preliminary data.</text>
</comment>
<reference evidence="3 5" key="1">
    <citation type="submission" date="2024-11" db="EMBL/GenBank/DDBJ databases">
        <title>Chromosome-level genome assembly of the freshwater bivalve Anodonta woodiana.</title>
        <authorList>
            <person name="Chen X."/>
        </authorList>
    </citation>
    <scope>NUCLEOTIDE SEQUENCE [LARGE SCALE GENOMIC DNA]</scope>
    <source>
        <strain evidence="3">MN2024</strain>
        <tissue evidence="3">Gills</tissue>
    </source>
</reference>
<dbReference type="EMBL" id="JBJQND010000009">
    <property type="protein sequence ID" value="KAL3866181.1"/>
    <property type="molecule type" value="Genomic_DNA"/>
</dbReference>
<dbReference type="Proteomes" id="UP001634394">
    <property type="component" value="Unassembled WGS sequence"/>
</dbReference>
<protein>
    <submittedName>
        <fullName evidence="3">Uncharacterized protein</fullName>
    </submittedName>
</protein>
<accession>A0ABD3VX39</accession>
<proteinExistence type="predicted"/>